<dbReference type="InterPro" id="IPR050121">
    <property type="entry name" value="Cytochrome_P450_monoxygenase"/>
</dbReference>
<dbReference type="GO" id="GO:0004497">
    <property type="term" value="F:monooxygenase activity"/>
    <property type="evidence" value="ECO:0007669"/>
    <property type="project" value="UniProtKB-KW"/>
</dbReference>
<dbReference type="GO" id="GO:0020037">
    <property type="term" value="F:heme binding"/>
    <property type="evidence" value="ECO:0007669"/>
    <property type="project" value="InterPro"/>
</dbReference>
<dbReference type="Pfam" id="PF00067">
    <property type="entry name" value="p450"/>
    <property type="match status" value="1"/>
</dbReference>
<dbReference type="EMBL" id="JAUEPU010000016">
    <property type="protein sequence ID" value="KAK0495834.1"/>
    <property type="molecule type" value="Genomic_DNA"/>
</dbReference>
<keyword evidence="7 9" id="KW-0408">Iron</keyword>
<evidence type="ECO:0000256" key="8">
    <source>
        <dbReference type="ARBA" id="ARBA00023033"/>
    </source>
</evidence>
<evidence type="ECO:0000256" key="2">
    <source>
        <dbReference type="ARBA" id="ARBA00005179"/>
    </source>
</evidence>
<feature type="binding site" description="axial binding residue" evidence="9">
    <location>
        <position position="434"/>
    </location>
    <ligand>
        <name>heme</name>
        <dbReference type="ChEBI" id="CHEBI:30413"/>
    </ligand>
    <ligandPart>
        <name>Fe</name>
        <dbReference type="ChEBI" id="CHEBI:18248"/>
    </ligandPart>
</feature>
<dbReference type="InterPro" id="IPR017972">
    <property type="entry name" value="Cyt_P450_CS"/>
</dbReference>
<dbReference type="Gene3D" id="1.10.630.10">
    <property type="entry name" value="Cytochrome P450"/>
    <property type="match status" value="1"/>
</dbReference>
<evidence type="ECO:0000256" key="9">
    <source>
        <dbReference type="PIRSR" id="PIRSR602401-1"/>
    </source>
</evidence>
<comment type="cofactor">
    <cofactor evidence="1 9">
        <name>heme</name>
        <dbReference type="ChEBI" id="CHEBI:30413"/>
    </cofactor>
</comment>
<dbReference type="PRINTS" id="PR00385">
    <property type="entry name" value="P450"/>
</dbReference>
<evidence type="ECO:0000256" key="1">
    <source>
        <dbReference type="ARBA" id="ARBA00001971"/>
    </source>
</evidence>
<keyword evidence="4 9" id="KW-0349">Heme</keyword>
<gene>
    <name evidence="11" type="ORF">EDD18DRAFT_1389890</name>
</gene>
<keyword evidence="8 10" id="KW-0503">Monooxygenase</keyword>
<dbReference type="InterPro" id="IPR002401">
    <property type="entry name" value="Cyt_P450_E_grp-I"/>
</dbReference>
<evidence type="ECO:0000256" key="4">
    <source>
        <dbReference type="ARBA" id="ARBA00022617"/>
    </source>
</evidence>
<reference evidence="11" key="1">
    <citation type="submission" date="2023-06" db="EMBL/GenBank/DDBJ databases">
        <authorList>
            <consortium name="Lawrence Berkeley National Laboratory"/>
            <person name="Ahrendt S."/>
            <person name="Sahu N."/>
            <person name="Indic B."/>
            <person name="Wong-Bajracharya J."/>
            <person name="Merenyi Z."/>
            <person name="Ke H.-M."/>
            <person name="Monk M."/>
            <person name="Kocsube S."/>
            <person name="Drula E."/>
            <person name="Lipzen A."/>
            <person name="Balint B."/>
            <person name="Henrissat B."/>
            <person name="Andreopoulos B."/>
            <person name="Martin F.M."/>
            <person name="Harder C.B."/>
            <person name="Rigling D."/>
            <person name="Ford K.L."/>
            <person name="Foster G.D."/>
            <person name="Pangilinan J."/>
            <person name="Papanicolaou A."/>
            <person name="Barry K."/>
            <person name="LaButti K."/>
            <person name="Viragh M."/>
            <person name="Koriabine M."/>
            <person name="Yan M."/>
            <person name="Riley R."/>
            <person name="Champramary S."/>
            <person name="Plett K.L."/>
            <person name="Tsai I.J."/>
            <person name="Slot J."/>
            <person name="Sipos G."/>
            <person name="Plett J."/>
            <person name="Nagy L.G."/>
            <person name="Grigoriev I.V."/>
        </authorList>
    </citation>
    <scope>NUCLEOTIDE SEQUENCE</scope>
    <source>
        <strain evidence="11">HWK02</strain>
    </source>
</reference>
<accession>A0AA39Q4T8</accession>
<protein>
    <submittedName>
        <fullName evidence="11">Cytochrome P450 monooxygenase</fullName>
    </submittedName>
</protein>
<proteinExistence type="inferred from homology"/>
<dbReference type="PANTHER" id="PTHR24305:SF29">
    <property type="entry name" value="BENZOATE-PARA-HYDROXYLASE"/>
    <property type="match status" value="1"/>
</dbReference>
<dbReference type="AlphaFoldDB" id="A0AA39Q4T8"/>
<evidence type="ECO:0000256" key="10">
    <source>
        <dbReference type="RuleBase" id="RU000461"/>
    </source>
</evidence>
<sequence length="489" mass="54497">MLSDLGLFGLPSALAVPLAALVLVHLRAFFCGPYGFRSFPRLFLAKFSDARLGWVSYGGHRSEIIHELHRKYAPNHLSTASPEALQVVFAHGNEALKSPFYGVFASIKRGLFNTPHHAQHSRKRRIKSIMEFKPASGNVYSGAVRGESGTDGEGDLSGHDGHLWLDCLPVHSHFLDIFSTDYLTFDMIADLAFWRTLRDSAPDPKSNEEGLATIGQKTSCAVVEIPAVQILHNQGKFSMNMGVFPPWLRPIARKLRIFQIGDRTDLLSKLQAGKDERGKPMGREELTAEALTLPIAGSDTTSNSTCALIYYLARNPHVQARLHKELDEQLNDSVSTADEVKNLPYLDACINEGLRLHSTSALGLPRIVPEGGMSVHGHFFPEGAILSVPSYTIHRDPEVWGDDVEEYKPERWFERDNALIQKTFNPFSLGPRACVGRNLASLELQIIVSSILRRFDFVLEDPTAELPTREGFLRKPLKCRVGIKRRDVL</sequence>
<dbReference type="SUPFAM" id="SSF48264">
    <property type="entry name" value="Cytochrome P450"/>
    <property type="match status" value="1"/>
</dbReference>
<organism evidence="11 12">
    <name type="scientific">Armillaria luteobubalina</name>
    <dbReference type="NCBI Taxonomy" id="153913"/>
    <lineage>
        <taxon>Eukaryota</taxon>
        <taxon>Fungi</taxon>
        <taxon>Dikarya</taxon>
        <taxon>Basidiomycota</taxon>
        <taxon>Agaricomycotina</taxon>
        <taxon>Agaricomycetes</taxon>
        <taxon>Agaricomycetidae</taxon>
        <taxon>Agaricales</taxon>
        <taxon>Marasmiineae</taxon>
        <taxon>Physalacriaceae</taxon>
        <taxon>Armillaria</taxon>
    </lineage>
</organism>
<keyword evidence="6 10" id="KW-0560">Oxidoreductase</keyword>
<dbReference type="InterPro" id="IPR036396">
    <property type="entry name" value="Cyt_P450_sf"/>
</dbReference>
<keyword evidence="12" id="KW-1185">Reference proteome</keyword>
<dbReference type="PRINTS" id="PR00463">
    <property type="entry name" value="EP450I"/>
</dbReference>
<comment type="similarity">
    <text evidence="3 10">Belongs to the cytochrome P450 family.</text>
</comment>
<evidence type="ECO:0000256" key="6">
    <source>
        <dbReference type="ARBA" id="ARBA00023002"/>
    </source>
</evidence>
<evidence type="ECO:0000256" key="3">
    <source>
        <dbReference type="ARBA" id="ARBA00010617"/>
    </source>
</evidence>
<dbReference type="GO" id="GO:0005506">
    <property type="term" value="F:iron ion binding"/>
    <property type="evidence" value="ECO:0007669"/>
    <property type="project" value="InterPro"/>
</dbReference>
<dbReference type="PROSITE" id="PS00086">
    <property type="entry name" value="CYTOCHROME_P450"/>
    <property type="match status" value="1"/>
</dbReference>
<comment type="caution">
    <text evidence="11">The sequence shown here is derived from an EMBL/GenBank/DDBJ whole genome shotgun (WGS) entry which is preliminary data.</text>
</comment>
<evidence type="ECO:0000313" key="12">
    <source>
        <dbReference type="Proteomes" id="UP001175228"/>
    </source>
</evidence>
<keyword evidence="5 9" id="KW-0479">Metal-binding</keyword>
<dbReference type="Proteomes" id="UP001175228">
    <property type="component" value="Unassembled WGS sequence"/>
</dbReference>
<name>A0AA39Q4T8_9AGAR</name>
<dbReference type="GO" id="GO:0016705">
    <property type="term" value="F:oxidoreductase activity, acting on paired donors, with incorporation or reduction of molecular oxygen"/>
    <property type="evidence" value="ECO:0007669"/>
    <property type="project" value="InterPro"/>
</dbReference>
<comment type="pathway">
    <text evidence="2">Secondary metabolite biosynthesis.</text>
</comment>
<dbReference type="PANTHER" id="PTHR24305">
    <property type="entry name" value="CYTOCHROME P450"/>
    <property type="match status" value="1"/>
</dbReference>
<evidence type="ECO:0000313" key="11">
    <source>
        <dbReference type="EMBL" id="KAK0495834.1"/>
    </source>
</evidence>
<evidence type="ECO:0000256" key="5">
    <source>
        <dbReference type="ARBA" id="ARBA00022723"/>
    </source>
</evidence>
<evidence type="ECO:0000256" key="7">
    <source>
        <dbReference type="ARBA" id="ARBA00023004"/>
    </source>
</evidence>
<dbReference type="InterPro" id="IPR001128">
    <property type="entry name" value="Cyt_P450"/>
</dbReference>